<dbReference type="EMBL" id="JBFOLJ010000017">
    <property type="protein sequence ID" value="KAL2467852.1"/>
    <property type="molecule type" value="Genomic_DNA"/>
</dbReference>
<feature type="region of interest" description="Disordered" evidence="1">
    <location>
        <begin position="1"/>
        <end position="24"/>
    </location>
</feature>
<evidence type="ECO:0000256" key="1">
    <source>
        <dbReference type="SAM" id="MobiDB-lite"/>
    </source>
</evidence>
<dbReference type="AlphaFoldDB" id="A0ABD1PV96"/>
<accession>A0ABD1PV96</accession>
<organism evidence="2 3">
    <name type="scientific">Forsythia ovata</name>
    <dbReference type="NCBI Taxonomy" id="205694"/>
    <lineage>
        <taxon>Eukaryota</taxon>
        <taxon>Viridiplantae</taxon>
        <taxon>Streptophyta</taxon>
        <taxon>Embryophyta</taxon>
        <taxon>Tracheophyta</taxon>
        <taxon>Spermatophyta</taxon>
        <taxon>Magnoliopsida</taxon>
        <taxon>eudicotyledons</taxon>
        <taxon>Gunneridae</taxon>
        <taxon>Pentapetalae</taxon>
        <taxon>asterids</taxon>
        <taxon>lamiids</taxon>
        <taxon>Lamiales</taxon>
        <taxon>Oleaceae</taxon>
        <taxon>Forsythieae</taxon>
        <taxon>Forsythia</taxon>
    </lineage>
</organism>
<name>A0ABD1PV96_9LAMI</name>
<reference evidence="3" key="1">
    <citation type="submission" date="2024-07" db="EMBL/GenBank/DDBJ databases">
        <title>Two chromosome-level genome assemblies of Korean endemic species Abeliophyllum distichum and Forsythia ovata (Oleaceae).</title>
        <authorList>
            <person name="Jang H."/>
        </authorList>
    </citation>
    <scope>NUCLEOTIDE SEQUENCE [LARGE SCALE GENOMIC DNA]</scope>
</reference>
<gene>
    <name evidence="2" type="ORF">Fot_51377</name>
</gene>
<dbReference type="Proteomes" id="UP001604277">
    <property type="component" value="Unassembled WGS sequence"/>
</dbReference>
<protein>
    <submittedName>
        <fullName evidence="2">Uncharacterized protein</fullName>
    </submittedName>
</protein>
<keyword evidence="3" id="KW-1185">Reference proteome</keyword>
<evidence type="ECO:0000313" key="2">
    <source>
        <dbReference type="EMBL" id="KAL2467852.1"/>
    </source>
</evidence>
<comment type="caution">
    <text evidence="2">The sequence shown here is derived from an EMBL/GenBank/DDBJ whole genome shotgun (WGS) entry which is preliminary data.</text>
</comment>
<proteinExistence type="predicted"/>
<sequence length="121" mass="13558">MDRSLVERLRLRRNSPPAPTKRFTVNKLNDSKNVKPEKISSWRIKSTEIKAIVQSWEVLEGISNTISICGATKDTVLKLTGQNNSADLLVDSPKEAIYNDEIKSPFHSIADLKKATASQHQ</sequence>
<evidence type="ECO:0000313" key="3">
    <source>
        <dbReference type="Proteomes" id="UP001604277"/>
    </source>
</evidence>